<gene>
    <name evidence="3" type="ORF">ACFQFD_08995</name>
</gene>
<feature type="compositionally biased region" description="Acidic residues" evidence="2">
    <location>
        <begin position="101"/>
        <end position="120"/>
    </location>
</feature>
<name>A0ABD5TC03_9EURY</name>
<reference evidence="3 4" key="1">
    <citation type="journal article" date="2019" name="Int. J. Syst. Evol. Microbiol.">
        <title>The Global Catalogue of Microorganisms (GCM) 10K type strain sequencing project: providing services to taxonomists for standard genome sequencing and annotation.</title>
        <authorList>
            <consortium name="The Broad Institute Genomics Platform"/>
            <consortium name="The Broad Institute Genome Sequencing Center for Infectious Disease"/>
            <person name="Wu L."/>
            <person name="Ma J."/>
        </authorList>
    </citation>
    <scope>NUCLEOTIDE SEQUENCE [LARGE SCALE GENOMIC DNA]</scope>
    <source>
        <strain evidence="3 4">SYNS20</strain>
    </source>
</reference>
<feature type="region of interest" description="Disordered" evidence="2">
    <location>
        <begin position="75"/>
        <end position="120"/>
    </location>
</feature>
<sequence>MGFGSTAKKLQTVADLAEKLYAKVNEIRERVEAMQGAVQTTEERVKTLERDLAEQRAIVEAIAEAQDVDVDAVLTEVSDEADTPDEAGAEDADTVGTDGDANADGDDTGAVDGDDSATGA</sequence>
<dbReference type="AlphaFoldDB" id="A0ABD5TC03"/>
<feature type="compositionally biased region" description="Acidic residues" evidence="2">
    <location>
        <begin position="77"/>
        <end position="93"/>
    </location>
</feature>
<evidence type="ECO:0000313" key="4">
    <source>
        <dbReference type="Proteomes" id="UP001596443"/>
    </source>
</evidence>
<protein>
    <submittedName>
        <fullName evidence="3">DUF5798 family protein</fullName>
    </submittedName>
</protein>
<dbReference type="Pfam" id="PF19111">
    <property type="entry name" value="DUF5798"/>
    <property type="match status" value="1"/>
</dbReference>
<evidence type="ECO:0000313" key="3">
    <source>
        <dbReference type="EMBL" id="MFC6786112.1"/>
    </source>
</evidence>
<organism evidence="3 4">
    <name type="scientific">Halobaculum halobium</name>
    <dbReference type="NCBI Taxonomy" id="3032281"/>
    <lineage>
        <taxon>Archaea</taxon>
        <taxon>Methanobacteriati</taxon>
        <taxon>Methanobacteriota</taxon>
        <taxon>Stenosarchaea group</taxon>
        <taxon>Halobacteria</taxon>
        <taxon>Halobacteriales</taxon>
        <taxon>Haloferacaceae</taxon>
        <taxon>Halobaculum</taxon>
    </lineage>
</organism>
<keyword evidence="4" id="KW-1185">Reference proteome</keyword>
<keyword evidence="1" id="KW-0175">Coiled coil</keyword>
<dbReference type="GeneID" id="81209180"/>
<evidence type="ECO:0000256" key="2">
    <source>
        <dbReference type="SAM" id="MobiDB-lite"/>
    </source>
</evidence>
<dbReference type="EMBL" id="JBHSWX010000012">
    <property type="protein sequence ID" value="MFC6786112.1"/>
    <property type="molecule type" value="Genomic_DNA"/>
</dbReference>
<feature type="coiled-coil region" evidence="1">
    <location>
        <begin position="17"/>
        <end position="65"/>
    </location>
</feature>
<accession>A0ABD5TC03</accession>
<proteinExistence type="predicted"/>
<dbReference type="Proteomes" id="UP001596443">
    <property type="component" value="Unassembled WGS sequence"/>
</dbReference>
<dbReference type="RefSeq" id="WP_284062925.1">
    <property type="nucleotide sequence ID" value="NZ_CP126158.1"/>
</dbReference>
<comment type="caution">
    <text evidence="3">The sequence shown here is derived from an EMBL/GenBank/DDBJ whole genome shotgun (WGS) entry which is preliminary data.</text>
</comment>
<dbReference type="InterPro" id="IPR043816">
    <property type="entry name" value="DUF5798"/>
</dbReference>
<evidence type="ECO:0000256" key="1">
    <source>
        <dbReference type="SAM" id="Coils"/>
    </source>
</evidence>